<dbReference type="RefSeq" id="WP_253057917.1">
    <property type="nucleotide sequence ID" value="NZ_JAMXWM010000001.1"/>
</dbReference>
<dbReference type="InterPro" id="IPR018060">
    <property type="entry name" value="HTH_AraC"/>
</dbReference>
<keyword evidence="8" id="KW-1185">Reference proteome</keyword>
<dbReference type="SUPFAM" id="SSF46689">
    <property type="entry name" value="Homeodomain-like"/>
    <property type="match status" value="2"/>
</dbReference>
<dbReference type="InterPro" id="IPR001789">
    <property type="entry name" value="Sig_transdc_resp-reg_receiver"/>
</dbReference>
<comment type="caution">
    <text evidence="7">The sequence shown here is derived from an EMBL/GenBank/DDBJ whole genome shotgun (WGS) entry which is preliminary data.</text>
</comment>
<feature type="domain" description="Response regulatory" evidence="6">
    <location>
        <begin position="5"/>
        <end position="122"/>
    </location>
</feature>
<dbReference type="Proteomes" id="UP001597399">
    <property type="component" value="Unassembled WGS sequence"/>
</dbReference>
<dbReference type="PANTHER" id="PTHR43280:SF2">
    <property type="entry name" value="HTH-TYPE TRANSCRIPTIONAL REGULATOR EXSA"/>
    <property type="match status" value="1"/>
</dbReference>
<proteinExistence type="predicted"/>
<dbReference type="InterPro" id="IPR011006">
    <property type="entry name" value="CheY-like_superfamily"/>
</dbReference>
<dbReference type="Pfam" id="PF12833">
    <property type="entry name" value="HTH_18"/>
    <property type="match status" value="1"/>
</dbReference>
<evidence type="ECO:0000313" key="7">
    <source>
        <dbReference type="EMBL" id="MFD2694375.1"/>
    </source>
</evidence>
<evidence type="ECO:0000256" key="4">
    <source>
        <dbReference type="PROSITE-ProRule" id="PRU00169"/>
    </source>
</evidence>
<organism evidence="7 8">
    <name type="scientific">Sporolactobacillus shoreicorticis</name>
    <dbReference type="NCBI Taxonomy" id="1923877"/>
    <lineage>
        <taxon>Bacteria</taxon>
        <taxon>Bacillati</taxon>
        <taxon>Bacillota</taxon>
        <taxon>Bacilli</taxon>
        <taxon>Bacillales</taxon>
        <taxon>Sporolactobacillaceae</taxon>
        <taxon>Sporolactobacillus</taxon>
    </lineage>
</organism>
<dbReference type="PROSITE" id="PS50110">
    <property type="entry name" value="RESPONSE_REGULATORY"/>
    <property type="match status" value="1"/>
</dbReference>
<feature type="domain" description="HTH araC/xylS-type" evidence="5">
    <location>
        <begin position="235"/>
        <end position="333"/>
    </location>
</feature>
<evidence type="ECO:0000256" key="2">
    <source>
        <dbReference type="ARBA" id="ARBA00023125"/>
    </source>
</evidence>
<keyword evidence="1" id="KW-0805">Transcription regulation</keyword>
<keyword evidence="3" id="KW-0804">Transcription</keyword>
<feature type="modified residue" description="4-aspartylphosphate" evidence="4">
    <location>
        <position position="57"/>
    </location>
</feature>
<dbReference type="SMART" id="SM00342">
    <property type="entry name" value="HTH_ARAC"/>
    <property type="match status" value="1"/>
</dbReference>
<keyword evidence="2" id="KW-0238">DNA-binding</keyword>
<keyword evidence="4" id="KW-0597">Phosphoprotein</keyword>
<dbReference type="Gene3D" id="1.10.10.60">
    <property type="entry name" value="Homeodomain-like"/>
    <property type="match status" value="2"/>
</dbReference>
<dbReference type="SUPFAM" id="SSF52172">
    <property type="entry name" value="CheY-like"/>
    <property type="match status" value="1"/>
</dbReference>
<dbReference type="PANTHER" id="PTHR43280">
    <property type="entry name" value="ARAC-FAMILY TRANSCRIPTIONAL REGULATOR"/>
    <property type="match status" value="1"/>
</dbReference>
<dbReference type="InterPro" id="IPR009057">
    <property type="entry name" value="Homeodomain-like_sf"/>
</dbReference>
<reference evidence="8" key="1">
    <citation type="journal article" date="2019" name="Int. J. Syst. Evol. Microbiol.">
        <title>The Global Catalogue of Microorganisms (GCM) 10K type strain sequencing project: providing services to taxonomists for standard genome sequencing and annotation.</title>
        <authorList>
            <consortium name="The Broad Institute Genomics Platform"/>
            <consortium name="The Broad Institute Genome Sequencing Center for Infectious Disease"/>
            <person name="Wu L."/>
            <person name="Ma J."/>
        </authorList>
    </citation>
    <scope>NUCLEOTIDE SEQUENCE [LARGE SCALE GENOMIC DNA]</scope>
    <source>
        <strain evidence="8">TISTR 2466</strain>
    </source>
</reference>
<evidence type="ECO:0000256" key="3">
    <source>
        <dbReference type="ARBA" id="ARBA00023163"/>
    </source>
</evidence>
<evidence type="ECO:0000259" key="5">
    <source>
        <dbReference type="PROSITE" id="PS01124"/>
    </source>
</evidence>
<name>A0ABW5S3K2_9BACL</name>
<protein>
    <submittedName>
        <fullName evidence="7">Helix-turn-helix domain-containing protein</fullName>
    </submittedName>
</protein>
<dbReference type="Gene3D" id="3.40.50.2300">
    <property type="match status" value="1"/>
</dbReference>
<evidence type="ECO:0000256" key="1">
    <source>
        <dbReference type="ARBA" id="ARBA00023015"/>
    </source>
</evidence>
<evidence type="ECO:0000259" key="6">
    <source>
        <dbReference type="PROSITE" id="PS50110"/>
    </source>
</evidence>
<accession>A0ABW5S3K2</accession>
<gene>
    <name evidence="7" type="ORF">ACFSUE_12165</name>
</gene>
<dbReference type="EMBL" id="JBHUMQ010000026">
    <property type="protein sequence ID" value="MFD2694375.1"/>
    <property type="molecule type" value="Genomic_DNA"/>
</dbReference>
<dbReference type="PROSITE" id="PS01124">
    <property type="entry name" value="HTH_ARAC_FAMILY_2"/>
    <property type="match status" value="1"/>
</dbReference>
<sequence>MTKLNVLIADLDYLFQQALKKVLSEDQRFTVFETDGEQKGDLVDLCSRYMPDILFTDILENGEPSSDPVKKVCQAFPSIRVYIFTNYSEFHLIQELMRSGIADYLLLPLSLAQLSALLNEVEKKASFNTLTDKIALLLTKQNFEELYRNLPVLANEIQQSFKKDSQSVNLQLEKVISVSLKLIHCTNPEQQARYRQKLTFSRDVIEDDLKLQFMLFDYFDELYKQRTIQKRPQMSQVFHYIERTIYQDISLAATSDACGISQGYLSRVMKEQYGFGFNQYIQMKKIQLAKQAFYFNHDKVIDVAFQLSYNEPSYFTKVFKRVEKMSPNQFKKKLMGNG</sequence>
<evidence type="ECO:0000313" key="8">
    <source>
        <dbReference type="Proteomes" id="UP001597399"/>
    </source>
</evidence>